<dbReference type="Pfam" id="PF12697">
    <property type="entry name" value="Abhydrolase_6"/>
    <property type="match status" value="1"/>
</dbReference>
<keyword evidence="3" id="KW-1185">Reference proteome</keyword>
<dbReference type="PRINTS" id="PR00111">
    <property type="entry name" value="ABHYDROLASE"/>
</dbReference>
<gene>
    <name evidence="2" type="primary">catD</name>
    <name evidence="2" type="ORF">NCTC10717_02040</name>
</gene>
<evidence type="ECO:0000259" key="1">
    <source>
        <dbReference type="Pfam" id="PF12697"/>
    </source>
</evidence>
<reference evidence="2 3" key="1">
    <citation type="submission" date="2018-06" db="EMBL/GenBank/DDBJ databases">
        <authorList>
            <consortium name="Pathogen Informatics"/>
            <person name="Doyle S."/>
        </authorList>
    </citation>
    <scope>NUCLEOTIDE SEQUENCE [LARGE SCALE GENOMIC DNA]</scope>
    <source>
        <strain evidence="2 3">NCTC10717</strain>
    </source>
</reference>
<dbReference type="PANTHER" id="PTHR43433:SF5">
    <property type="entry name" value="AB HYDROLASE-1 DOMAIN-CONTAINING PROTEIN"/>
    <property type="match status" value="1"/>
</dbReference>
<dbReference type="InterPro" id="IPR029058">
    <property type="entry name" value="AB_hydrolase_fold"/>
</dbReference>
<dbReference type="EC" id="3.1.1.24" evidence="2"/>
<evidence type="ECO:0000313" key="2">
    <source>
        <dbReference type="EMBL" id="SUO98298.1"/>
    </source>
</evidence>
<dbReference type="InterPro" id="IPR050471">
    <property type="entry name" value="AB_hydrolase"/>
</dbReference>
<dbReference type="RefSeq" id="WP_115219142.1">
    <property type="nucleotide sequence ID" value="NZ_UHIA01000004.1"/>
</dbReference>
<sequence>MMIPYYQTYGSGAQSLVLLHSGGMAGEEWQPQIAALSKRYRLLVPDLPGHGKTLLPDDQLSIGKLAAAVIAMLDAEGIASAHICGSSMGAATAMYLSLHYPERVEKAIFYRISYQKTGGTYEQTRLMADPAYWQRFGLQAWLSKLHEPQGGVEAWRRVIERVSEALNPAHSEHSHRLEDFARLDKSVLIITGDRDPVSPLADALDLYRVIPNCGLWVMPFASHITASNTWRSEAFAEEIIRFLAREDKSS</sequence>
<proteinExistence type="predicted"/>
<dbReference type="EMBL" id="UHIA01000004">
    <property type="protein sequence ID" value="SUO98298.1"/>
    <property type="molecule type" value="Genomic_DNA"/>
</dbReference>
<dbReference type="SUPFAM" id="SSF53474">
    <property type="entry name" value="alpha/beta-Hydrolases"/>
    <property type="match status" value="1"/>
</dbReference>
<dbReference type="InterPro" id="IPR000073">
    <property type="entry name" value="AB_hydrolase_1"/>
</dbReference>
<accession>A0A380N177</accession>
<dbReference type="AlphaFoldDB" id="A0A380N177"/>
<dbReference type="Gene3D" id="3.40.50.1820">
    <property type="entry name" value="alpha/beta hydrolase"/>
    <property type="match status" value="1"/>
</dbReference>
<dbReference type="OrthoDB" id="9780744at2"/>
<name>A0A380N177_9GAMM</name>
<dbReference type="GO" id="GO:0047570">
    <property type="term" value="F:3-oxoadipate enol-lactonase activity"/>
    <property type="evidence" value="ECO:0007669"/>
    <property type="project" value="UniProtKB-EC"/>
</dbReference>
<keyword evidence="2" id="KW-0378">Hydrolase</keyword>
<evidence type="ECO:0000313" key="3">
    <source>
        <dbReference type="Proteomes" id="UP000254575"/>
    </source>
</evidence>
<dbReference type="Proteomes" id="UP000254575">
    <property type="component" value="Unassembled WGS sequence"/>
</dbReference>
<feature type="domain" description="AB hydrolase-1" evidence="1">
    <location>
        <begin position="16"/>
        <end position="235"/>
    </location>
</feature>
<dbReference type="PANTHER" id="PTHR43433">
    <property type="entry name" value="HYDROLASE, ALPHA/BETA FOLD FAMILY PROTEIN"/>
    <property type="match status" value="1"/>
</dbReference>
<protein>
    <submittedName>
        <fullName evidence="2">3-oxoadipate enol-lactonase 2</fullName>
        <ecNumber evidence="2">3.1.1.24</ecNumber>
    </submittedName>
</protein>
<organism evidence="2 3">
    <name type="scientific">Suttonella indologenes</name>
    <dbReference type="NCBI Taxonomy" id="13276"/>
    <lineage>
        <taxon>Bacteria</taxon>
        <taxon>Pseudomonadati</taxon>
        <taxon>Pseudomonadota</taxon>
        <taxon>Gammaproteobacteria</taxon>
        <taxon>Cardiobacteriales</taxon>
        <taxon>Cardiobacteriaceae</taxon>
        <taxon>Suttonella</taxon>
    </lineage>
</organism>